<dbReference type="Pfam" id="PF02558">
    <property type="entry name" value="ApbA"/>
    <property type="match status" value="1"/>
</dbReference>
<dbReference type="InterPro" id="IPR008927">
    <property type="entry name" value="6-PGluconate_DH-like_C_sf"/>
</dbReference>
<feature type="domain" description="Ketopantoate reductase C-terminal" evidence="8">
    <location>
        <begin position="200"/>
        <end position="326"/>
    </location>
</feature>
<comment type="caution">
    <text evidence="9">The sequence shown here is derived from an EMBL/GenBank/DDBJ whole genome shotgun (WGS) entry which is preliminary data.</text>
</comment>
<keyword evidence="4 6" id="KW-0560">Oxidoreductase</keyword>
<evidence type="ECO:0000256" key="3">
    <source>
        <dbReference type="ARBA" id="ARBA00022857"/>
    </source>
</evidence>
<dbReference type="SUPFAM" id="SSF51735">
    <property type="entry name" value="NAD(P)-binding Rossmann-fold domains"/>
    <property type="match status" value="1"/>
</dbReference>
<comment type="similarity">
    <text evidence="1 6">Belongs to the ketopantoate reductase family.</text>
</comment>
<dbReference type="NCBIfam" id="TIGR00745">
    <property type="entry name" value="apbA_panE"/>
    <property type="match status" value="1"/>
</dbReference>
<dbReference type="Gene3D" id="3.40.50.720">
    <property type="entry name" value="NAD(P)-binding Rossmann-like Domain"/>
    <property type="match status" value="1"/>
</dbReference>
<feature type="domain" description="Ketopantoate reductase N-terminal" evidence="7">
    <location>
        <begin position="8"/>
        <end position="169"/>
    </location>
</feature>
<dbReference type="Gene3D" id="1.10.1040.10">
    <property type="entry name" value="N-(1-d-carboxylethyl)-l-norvaline Dehydrogenase, domain 2"/>
    <property type="match status" value="1"/>
</dbReference>
<dbReference type="Proteomes" id="UP001212152">
    <property type="component" value="Unassembled WGS sequence"/>
</dbReference>
<dbReference type="EMBL" id="JADGJQ010000052">
    <property type="protein sequence ID" value="KAJ3175399.1"/>
    <property type="molecule type" value="Genomic_DNA"/>
</dbReference>
<dbReference type="InterPro" id="IPR013752">
    <property type="entry name" value="KPA_reductase"/>
</dbReference>
<evidence type="ECO:0000259" key="7">
    <source>
        <dbReference type="Pfam" id="PF02558"/>
    </source>
</evidence>
<reference evidence="9" key="1">
    <citation type="submission" date="2020-05" db="EMBL/GenBank/DDBJ databases">
        <title>Phylogenomic resolution of chytrid fungi.</title>
        <authorList>
            <person name="Stajich J.E."/>
            <person name="Amses K."/>
            <person name="Simmons R."/>
            <person name="Seto K."/>
            <person name="Myers J."/>
            <person name="Bonds A."/>
            <person name="Quandt C.A."/>
            <person name="Barry K."/>
            <person name="Liu P."/>
            <person name="Grigoriev I."/>
            <person name="Longcore J.E."/>
            <person name="James T.Y."/>
        </authorList>
    </citation>
    <scope>NUCLEOTIDE SEQUENCE</scope>
    <source>
        <strain evidence="9">JEL0379</strain>
    </source>
</reference>
<dbReference type="EC" id="1.1.1.169" evidence="2 6"/>
<dbReference type="GO" id="GO:0015940">
    <property type="term" value="P:pantothenate biosynthetic process"/>
    <property type="evidence" value="ECO:0007669"/>
    <property type="project" value="InterPro"/>
</dbReference>
<dbReference type="InterPro" id="IPR013332">
    <property type="entry name" value="KPR_N"/>
</dbReference>
<evidence type="ECO:0000256" key="5">
    <source>
        <dbReference type="ARBA" id="ARBA00032024"/>
    </source>
</evidence>
<comment type="function">
    <text evidence="6">Catalyzes the NADPH-dependent reduction of ketopantoate into pantoic acid.</text>
</comment>
<dbReference type="GO" id="GO:0008677">
    <property type="term" value="F:2-dehydropantoate 2-reductase activity"/>
    <property type="evidence" value="ECO:0007669"/>
    <property type="project" value="UniProtKB-EC"/>
</dbReference>
<dbReference type="GO" id="GO:0050661">
    <property type="term" value="F:NADP binding"/>
    <property type="evidence" value="ECO:0007669"/>
    <property type="project" value="TreeGrafter"/>
</dbReference>
<dbReference type="PANTHER" id="PTHR43765">
    <property type="entry name" value="2-DEHYDROPANTOATE 2-REDUCTASE-RELATED"/>
    <property type="match status" value="1"/>
</dbReference>
<evidence type="ECO:0000256" key="4">
    <source>
        <dbReference type="ARBA" id="ARBA00023002"/>
    </source>
</evidence>
<dbReference type="InterPro" id="IPR050838">
    <property type="entry name" value="Ketopantoate_reductase"/>
</dbReference>
<evidence type="ECO:0000256" key="2">
    <source>
        <dbReference type="ARBA" id="ARBA00013014"/>
    </source>
</evidence>
<dbReference type="AlphaFoldDB" id="A0AAD5XP60"/>
<dbReference type="GO" id="GO:0005739">
    <property type="term" value="C:mitochondrion"/>
    <property type="evidence" value="ECO:0007669"/>
    <property type="project" value="TreeGrafter"/>
</dbReference>
<keyword evidence="10" id="KW-1185">Reference proteome</keyword>
<comment type="catalytic activity">
    <reaction evidence="6">
        <text>(R)-pantoate + NADP(+) = 2-dehydropantoate + NADPH + H(+)</text>
        <dbReference type="Rhea" id="RHEA:16233"/>
        <dbReference type="ChEBI" id="CHEBI:11561"/>
        <dbReference type="ChEBI" id="CHEBI:15378"/>
        <dbReference type="ChEBI" id="CHEBI:15980"/>
        <dbReference type="ChEBI" id="CHEBI:57783"/>
        <dbReference type="ChEBI" id="CHEBI:58349"/>
        <dbReference type="EC" id="1.1.1.169"/>
    </reaction>
</comment>
<evidence type="ECO:0000313" key="10">
    <source>
        <dbReference type="Proteomes" id="UP001212152"/>
    </source>
</evidence>
<dbReference type="InterPro" id="IPR036291">
    <property type="entry name" value="NAD(P)-bd_dom_sf"/>
</dbReference>
<accession>A0AAD5XP60</accession>
<dbReference type="InterPro" id="IPR003710">
    <property type="entry name" value="ApbA"/>
</dbReference>
<gene>
    <name evidence="9" type="ORF">HDU87_006219</name>
</gene>
<protein>
    <recommendedName>
        <fullName evidence="2 6">2-dehydropantoate 2-reductase</fullName>
        <ecNumber evidence="2 6">1.1.1.169</ecNumber>
    </recommendedName>
    <alternativeName>
        <fullName evidence="5 6">Ketopantoate reductase</fullName>
    </alternativeName>
</protein>
<dbReference type="InterPro" id="IPR013328">
    <property type="entry name" value="6PGD_dom2"/>
</dbReference>
<sequence length="331" mass="35425">MSPFLPSVHILGAGAIGLLHAHQLSHLNPTLLFRPAAFQAFTQCGRAIKVRKAARDATATTTIARAESLANGHHLAPITTLLVCTKAQDALPAIQTVRARLAPNANVVLLQNGVLGVMDELRAADVKLAARGGNVARPLRVFAASTTHGVWLSDRFSPVWAGQGETLVGGPEIDDGLKSDNPLAFLAPVFHTLPWPHMHDKLVRKLVVNTCLNPLAAIFGVPNGALLHPKARDMIAKICAEVAPLIPLVLPPSTAHPLPSPDDLIADVMKVAAATATNTNSMLADIQHGRTTEIDYILGYWLRIAQENGNRADVLSFLYDMIKMKESATAR</sequence>
<evidence type="ECO:0000256" key="6">
    <source>
        <dbReference type="RuleBase" id="RU362068"/>
    </source>
</evidence>
<evidence type="ECO:0000256" key="1">
    <source>
        <dbReference type="ARBA" id="ARBA00007870"/>
    </source>
</evidence>
<evidence type="ECO:0000313" key="9">
    <source>
        <dbReference type="EMBL" id="KAJ3175399.1"/>
    </source>
</evidence>
<dbReference type="SUPFAM" id="SSF48179">
    <property type="entry name" value="6-phosphogluconate dehydrogenase C-terminal domain-like"/>
    <property type="match status" value="1"/>
</dbReference>
<organism evidence="9 10">
    <name type="scientific">Geranomyces variabilis</name>
    <dbReference type="NCBI Taxonomy" id="109894"/>
    <lineage>
        <taxon>Eukaryota</taxon>
        <taxon>Fungi</taxon>
        <taxon>Fungi incertae sedis</taxon>
        <taxon>Chytridiomycota</taxon>
        <taxon>Chytridiomycota incertae sedis</taxon>
        <taxon>Chytridiomycetes</taxon>
        <taxon>Spizellomycetales</taxon>
        <taxon>Powellomycetaceae</taxon>
        <taxon>Geranomyces</taxon>
    </lineage>
</organism>
<name>A0AAD5XP60_9FUNG</name>
<proteinExistence type="inferred from homology"/>
<dbReference type="Pfam" id="PF08546">
    <property type="entry name" value="ApbA_C"/>
    <property type="match status" value="1"/>
</dbReference>
<evidence type="ECO:0000259" key="8">
    <source>
        <dbReference type="Pfam" id="PF08546"/>
    </source>
</evidence>
<keyword evidence="3 6" id="KW-0521">NADP</keyword>
<dbReference type="PANTHER" id="PTHR43765:SF2">
    <property type="entry name" value="2-DEHYDROPANTOATE 2-REDUCTASE"/>
    <property type="match status" value="1"/>
</dbReference>